<keyword evidence="2" id="KW-0238">DNA-binding</keyword>
<dbReference type="KEGG" id="ttk:TST_1594"/>
<evidence type="ECO:0000313" key="5">
    <source>
        <dbReference type="EMBL" id="BAT72380.1"/>
    </source>
</evidence>
<evidence type="ECO:0000256" key="1">
    <source>
        <dbReference type="ARBA" id="ARBA00023015"/>
    </source>
</evidence>
<proteinExistence type="predicted"/>
<feature type="domain" description="HTH arsR-type" evidence="4">
    <location>
        <begin position="1"/>
        <end position="93"/>
    </location>
</feature>
<dbReference type="Gene3D" id="1.10.10.10">
    <property type="entry name" value="Winged helix-like DNA-binding domain superfamily/Winged helix DNA-binding domain"/>
    <property type="match status" value="1"/>
</dbReference>
<dbReference type="InterPro" id="IPR051081">
    <property type="entry name" value="HTH_MetalResp_TranReg"/>
</dbReference>
<dbReference type="GO" id="GO:0003677">
    <property type="term" value="F:DNA binding"/>
    <property type="evidence" value="ECO:0007669"/>
    <property type="project" value="UniProtKB-KW"/>
</dbReference>
<accession>A0A0S3QVM8</accession>
<dbReference type="InterPro" id="IPR036388">
    <property type="entry name" value="WH-like_DNA-bd_sf"/>
</dbReference>
<dbReference type="InterPro" id="IPR011991">
    <property type="entry name" value="ArsR-like_HTH"/>
</dbReference>
<dbReference type="CDD" id="cd00090">
    <property type="entry name" value="HTH_ARSR"/>
    <property type="match status" value="1"/>
</dbReference>
<evidence type="ECO:0000313" key="6">
    <source>
        <dbReference type="Proteomes" id="UP000063234"/>
    </source>
</evidence>
<dbReference type="STRING" id="1298851.TST_1594"/>
<dbReference type="OrthoDB" id="9798835at2"/>
<dbReference type="Pfam" id="PF01022">
    <property type="entry name" value="HTH_5"/>
    <property type="match status" value="1"/>
</dbReference>
<sequence>MENLEKTFKALGCNTRLKILWLLSKSPLCVCEIMGILNITQTNASRHLNYLKNAGLVEAKRQEQWVIYSLKKDMPKPINKVIEATLEAVSELCDLSDIEERLRQIMNDKDYRLKHIKRR</sequence>
<dbReference type="EMBL" id="AP013035">
    <property type="protein sequence ID" value="BAT72380.1"/>
    <property type="molecule type" value="Genomic_DNA"/>
</dbReference>
<keyword evidence="1" id="KW-0805">Transcription regulation</keyword>
<dbReference type="AlphaFoldDB" id="A0A0S3QVM8"/>
<dbReference type="SMART" id="SM00418">
    <property type="entry name" value="HTH_ARSR"/>
    <property type="match status" value="1"/>
</dbReference>
<dbReference type="PROSITE" id="PS50987">
    <property type="entry name" value="HTH_ARSR_2"/>
    <property type="match status" value="1"/>
</dbReference>
<dbReference type="InterPro" id="IPR001845">
    <property type="entry name" value="HTH_ArsR_DNA-bd_dom"/>
</dbReference>
<evidence type="ECO:0000259" key="4">
    <source>
        <dbReference type="PROSITE" id="PS50987"/>
    </source>
</evidence>
<dbReference type="NCBIfam" id="NF033788">
    <property type="entry name" value="HTH_metalloreg"/>
    <property type="match status" value="1"/>
</dbReference>
<dbReference type="Proteomes" id="UP000063234">
    <property type="component" value="Chromosome"/>
</dbReference>
<name>A0A0S3QVM8_THET7</name>
<dbReference type="GO" id="GO:0003700">
    <property type="term" value="F:DNA-binding transcription factor activity"/>
    <property type="evidence" value="ECO:0007669"/>
    <property type="project" value="InterPro"/>
</dbReference>
<dbReference type="SUPFAM" id="SSF46785">
    <property type="entry name" value="Winged helix' DNA-binding domain"/>
    <property type="match status" value="1"/>
</dbReference>
<keyword evidence="6" id="KW-1185">Reference proteome</keyword>
<keyword evidence="3" id="KW-0804">Transcription</keyword>
<evidence type="ECO:0000256" key="2">
    <source>
        <dbReference type="ARBA" id="ARBA00023125"/>
    </source>
</evidence>
<dbReference type="PRINTS" id="PR00778">
    <property type="entry name" value="HTHARSR"/>
</dbReference>
<protein>
    <submittedName>
        <fullName evidence="5">ArsR family transcriptional regulator</fullName>
    </submittedName>
</protein>
<reference evidence="6" key="1">
    <citation type="journal article" date="2018" name="Science">
        <title>A primordial and reversible TCA cycle in a facultatively chemolithoautotrophic thermophile.</title>
        <authorList>
            <person name="Nunoura T."/>
            <person name="Chikaraishi Y."/>
            <person name="Izaki R."/>
            <person name="Suwa T."/>
            <person name="Sato T."/>
            <person name="Harada T."/>
            <person name="Mori K."/>
            <person name="Kato Y."/>
            <person name="Miyazaki M."/>
            <person name="Shimamura S."/>
            <person name="Yanagawa K."/>
            <person name="Shuto A."/>
            <person name="Ohkouchi N."/>
            <person name="Fujita N."/>
            <person name="Takaki Y."/>
            <person name="Atomi H."/>
            <person name="Takai K."/>
        </authorList>
    </citation>
    <scope>NUCLEOTIDE SEQUENCE [LARGE SCALE GENOMIC DNA]</scope>
    <source>
        <strain evidence="6">DSM 17441 / JCM 13301 / NBRC 103674 / ABI70S6</strain>
    </source>
</reference>
<dbReference type="RefSeq" id="WP_068550500.1">
    <property type="nucleotide sequence ID" value="NZ_AP013035.1"/>
</dbReference>
<dbReference type="PANTHER" id="PTHR33154">
    <property type="entry name" value="TRANSCRIPTIONAL REGULATOR, ARSR FAMILY"/>
    <property type="match status" value="1"/>
</dbReference>
<dbReference type="InterPro" id="IPR036390">
    <property type="entry name" value="WH_DNA-bd_sf"/>
</dbReference>
<gene>
    <name evidence="5" type="ORF">TST_1594</name>
</gene>
<evidence type="ECO:0000256" key="3">
    <source>
        <dbReference type="ARBA" id="ARBA00023163"/>
    </source>
</evidence>
<dbReference type="PANTHER" id="PTHR33154:SF18">
    <property type="entry name" value="ARSENICAL RESISTANCE OPERON REPRESSOR"/>
    <property type="match status" value="1"/>
</dbReference>
<organism evidence="5 6">
    <name type="scientific">Thermosulfidibacter takaii (strain DSM 17441 / JCM 13301 / NBRC 103674 / ABI70S6)</name>
    <dbReference type="NCBI Taxonomy" id="1298851"/>
    <lineage>
        <taxon>Bacteria</taxon>
        <taxon>Pseudomonadati</taxon>
        <taxon>Thermosulfidibacterota</taxon>
        <taxon>Thermosulfidibacteria</taxon>
        <taxon>Thermosulfidibacterales</taxon>
        <taxon>Thermosulfidibacteraceae</taxon>
    </lineage>
</organism>